<dbReference type="PANTHER" id="PTHR37298">
    <property type="entry name" value="UPF0111 PROTEIN YKAA"/>
    <property type="match status" value="1"/>
</dbReference>
<dbReference type="OrthoDB" id="9797568at2"/>
<dbReference type="AlphaFoldDB" id="A0A0D4C1U4"/>
<reference evidence="1 2" key="1">
    <citation type="journal article" date="2015" name="Genome Announc.">
        <title>Complete Genome Sequencing of Protease-Producing Novel Arthrobacter sp. Strain IHBB 11108 Using PacBio Single-Molecule Real-Time Sequencing Technology.</title>
        <authorList>
            <person name="Kiran S."/>
            <person name="Swarnkar M.K."/>
            <person name="Pal M."/>
            <person name="Thakur R."/>
            <person name="Tewari R."/>
            <person name="Singh A.K."/>
            <person name="Gulati A."/>
        </authorList>
    </citation>
    <scope>NUCLEOTIDE SEQUENCE [LARGE SCALE GENOMIC DNA]</scope>
    <source>
        <strain evidence="1 2">IHBB 11108</strain>
    </source>
</reference>
<evidence type="ECO:0000313" key="2">
    <source>
        <dbReference type="Proteomes" id="UP000061839"/>
    </source>
</evidence>
<accession>A0A0D4C1U4</accession>
<gene>
    <name evidence="1" type="ORF">UM93_14375</name>
</gene>
<dbReference type="InterPro" id="IPR052912">
    <property type="entry name" value="UPF0111_domain"/>
</dbReference>
<evidence type="ECO:0000313" key="1">
    <source>
        <dbReference type="EMBL" id="AJT42385.1"/>
    </source>
</evidence>
<dbReference type="KEGG" id="ari:UM93_14375"/>
<organism evidence="1 2">
    <name type="scientific">Psychromicrobium lacuslunae</name>
    <dbReference type="NCBI Taxonomy" id="1618207"/>
    <lineage>
        <taxon>Bacteria</taxon>
        <taxon>Bacillati</taxon>
        <taxon>Actinomycetota</taxon>
        <taxon>Actinomycetes</taxon>
        <taxon>Micrococcales</taxon>
        <taxon>Micrococcaceae</taxon>
        <taxon>Psychromicrobium</taxon>
    </lineage>
</organism>
<dbReference type="PATRIC" id="fig|1618207.4.peg.2922"/>
<dbReference type="Gene3D" id="1.20.58.220">
    <property type="entry name" value="Phosphate transport system protein phou homolog 2, domain 2"/>
    <property type="match status" value="1"/>
</dbReference>
<dbReference type="EMBL" id="CP011005">
    <property type="protein sequence ID" value="AJT42385.1"/>
    <property type="molecule type" value="Genomic_DNA"/>
</dbReference>
<sequence length="205" mass="23444">MKFRLFPQERAGLSILAQMAQQLVLGVHTLSEIFGAPLREYPALTAQIREREAESTELHYALLTHMRTSFISPLPREDIYALSRILHEAMETLDGAAELLAVYKIERIPLRASDQLEVIARQAELTVNAMNSLDDLDGLEDYWLEILRLAKRAERTHLVFSAELLQEHKPSTYVRHRDFANHLVEVTRGFRLLATRVGSIIVKES</sequence>
<dbReference type="STRING" id="1618207.UM93_14375"/>
<name>A0A0D4C1U4_9MICC</name>
<protein>
    <submittedName>
        <fullName evidence="1">Nuclease PIN</fullName>
    </submittedName>
</protein>
<dbReference type="HOGENOM" id="CLU_086031_3_1_11"/>
<dbReference type="InterPro" id="IPR038078">
    <property type="entry name" value="PhoU-like_sf"/>
</dbReference>
<dbReference type="PANTHER" id="PTHR37298:SF1">
    <property type="entry name" value="UPF0111 PROTEIN YKAA"/>
    <property type="match status" value="1"/>
</dbReference>
<dbReference type="Proteomes" id="UP000061839">
    <property type="component" value="Chromosome"/>
</dbReference>
<dbReference type="RefSeq" id="WP_045076227.1">
    <property type="nucleotide sequence ID" value="NZ_CP011005.1"/>
</dbReference>
<proteinExistence type="predicted"/>
<keyword evidence="2" id="KW-1185">Reference proteome</keyword>